<evidence type="ECO:0000256" key="2">
    <source>
        <dbReference type="ARBA" id="ARBA00007007"/>
    </source>
</evidence>
<reference evidence="9" key="3">
    <citation type="submission" date="2025-09" db="UniProtKB">
        <authorList>
            <consortium name="Ensembl"/>
        </authorList>
    </citation>
    <scope>IDENTIFICATION</scope>
</reference>
<evidence type="ECO:0000259" key="8">
    <source>
        <dbReference type="SMART" id="SM01424"/>
    </source>
</evidence>
<proteinExistence type="inferred from homology"/>
<dbReference type="GO" id="GO:0030425">
    <property type="term" value="C:dendrite"/>
    <property type="evidence" value="ECO:0007669"/>
    <property type="project" value="TreeGrafter"/>
</dbReference>
<feature type="coiled-coil region" evidence="5">
    <location>
        <begin position="224"/>
        <end position="345"/>
    </location>
</feature>
<name>A0A667X7C0_9TELE</name>
<comment type="subcellular location">
    <subcellularLocation>
        <location evidence="1">Mitochondrion</location>
    </subcellularLocation>
</comment>
<evidence type="ECO:0000256" key="3">
    <source>
        <dbReference type="ARBA" id="ARBA00023054"/>
    </source>
</evidence>
<dbReference type="Pfam" id="PF12448">
    <property type="entry name" value="Milton"/>
    <property type="match status" value="1"/>
</dbReference>
<dbReference type="InParanoid" id="A0A667X7C0"/>
<keyword evidence="4" id="KW-0496">Mitochondrion</keyword>
<comment type="similarity">
    <text evidence="2">Belongs to the milton family.</text>
</comment>
<keyword evidence="3 5" id="KW-0175">Coiled coil</keyword>
<feature type="region of interest" description="Disordered" evidence="6">
    <location>
        <begin position="686"/>
        <end position="712"/>
    </location>
</feature>
<evidence type="ECO:0000256" key="4">
    <source>
        <dbReference type="ARBA" id="ARBA00023128"/>
    </source>
</evidence>
<dbReference type="GO" id="GO:0008333">
    <property type="term" value="P:endosome to lysosome transport"/>
    <property type="evidence" value="ECO:0007669"/>
    <property type="project" value="TreeGrafter"/>
</dbReference>
<dbReference type="SMART" id="SM01423">
    <property type="entry name" value="Milton"/>
    <property type="match status" value="1"/>
</dbReference>
<feature type="region of interest" description="Disordered" evidence="6">
    <location>
        <begin position="498"/>
        <end position="524"/>
    </location>
</feature>
<feature type="compositionally biased region" description="Polar residues" evidence="6">
    <location>
        <begin position="398"/>
        <end position="431"/>
    </location>
</feature>
<organism evidence="9 10">
    <name type="scientific">Myripristis murdjan</name>
    <name type="common">pinecone soldierfish</name>
    <dbReference type="NCBI Taxonomy" id="586833"/>
    <lineage>
        <taxon>Eukaryota</taxon>
        <taxon>Metazoa</taxon>
        <taxon>Chordata</taxon>
        <taxon>Craniata</taxon>
        <taxon>Vertebrata</taxon>
        <taxon>Euteleostomi</taxon>
        <taxon>Actinopterygii</taxon>
        <taxon>Neopterygii</taxon>
        <taxon>Teleostei</taxon>
        <taxon>Neoteleostei</taxon>
        <taxon>Acanthomorphata</taxon>
        <taxon>Holocentriformes</taxon>
        <taxon>Holocentridae</taxon>
        <taxon>Myripristis</taxon>
    </lineage>
</organism>
<dbReference type="AlphaFoldDB" id="A0A667X7C0"/>
<dbReference type="GO" id="GO:0022008">
    <property type="term" value="P:neurogenesis"/>
    <property type="evidence" value="ECO:0007669"/>
    <property type="project" value="TreeGrafter"/>
</dbReference>
<reference evidence="9" key="1">
    <citation type="submission" date="2019-06" db="EMBL/GenBank/DDBJ databases">
        <authorList>
            <consortium name="Wellcome Sanger Institute Data Sharing"/>
        </authorList>
    </citation>
    <scope>NUCLEOTIDE SEQUENCE [LARGE SCALE GENOMIC DNA]</scope>
</reference>
<keyword evidence="10" id="KW-1185">Reference proteome</keyword>
<dbReference type="InterPro" id="IPR051946">
    <property type="entry name" value="Intracell_Traff-Reg"/>
</dbReference>
<dbReference type="GeneTree" id="ENSGT00940000155697"/>
<evidence type="ECO:0000256" key="1">
    <source>
        <dbReference type="ARBA" id="ARBA00004173"/>
    </source>
</evidence>
<dbReference type="Proteomes" id="UP000472263">
    <property type="component" value="Chromosome 11"/>
</dbReference>
<feature type="domain" description="Trafficking kinesin-binding protein C-terminal" evidence="7">
    <location>
        <begin position="402"/>
        <end position="556"/>
    </location>
</feature>
<accession>A0A667X7C0</accession>
<dbReference type="SMART" id="SM01424">
    <property type="entry name" value="HAP1_N"/>
    <property type="match status" value="1"/>
</dbReference>
<feature type="compositionally biased region" description="Low complexity" evidence="6">
    <location>
        <begin position="692"/>
        <end position="712"/>
    </location>
</feature>
<evidence type="ECO:0000259" key="7">
    <source>
        <dbReference type="SMART" id="SM01423"/>
    </source>
</evidence>
<evidence type="ECO:0000256" key="5">
    <source>
        <dbReference type="SAM" id="Coils"/>
    </source>
</evidence>
<dbReference type="GO" id="GO:0098957">
    <property type="term" value="P:anterograde axonal transport of mitochondrion"/>
    <property type="evidence" value="ECO:0007669"/>
    <property type="project" value="TreeGrafter"/>
</dbReference>
<gene>
    <name evidence="9" type="primary">TRAK1</name>
    <name evidence="9" type="synonym">LOC115368230</name>
</gene>
<dbReference type="GO" id="GO:1904115">
    <property type="term" value="C:axon cytoplasm"/>
    <property type="evidence" value="ECO:0007669"/>
    <property type="project" value="GOC"/>
</dbReference>
<dbReference type="PANTHER" id="PTHR15751:SF11">
    <property type="entry name" value="TRAFFICKING KINESIN-BINDING PROTEIN 1"/>
    <property type="match status" value="1"/>
</dbReference>
<dbReference type="GO" id="GO:0050811">
    <property type="term" value="F:GABA receptor binding"/>
    <property type="evidence" value="ECO:0007669"/>
    <property type="project" value="TreeGrafter"/>
</dbReference>
<feature type="domain" description="HAP1 N-terminal" evidence="8">
    <location>
        <begin position="51"/>
        <end position="345"/>
    </location>
</feature>
<dbReference type="PANTHER" id="PTHR15751">
    <property type="entry name" value="TRAFFICKING KINESIN-BINDING PROTEIN"/>
    <property type="match status" value="1"/>
</dbReference>
<dbReference type="GO" id="GO:0031410">
    <property type="term" value="C:cytoplasmic vesicle"/>
    <property type="evidence" value="ECO:0007669"/>
    <property type="project" value="TreeGrafter"/>
</dbReference>
<dbReference type="GO" id="GO:0048311">
    <property type="term" value="P:mitochondrion distribution"/>
    <property type="evidence" value="ECO:0007669"/>
    <property type="project" value="TreeGrafter"/>
</dbReference>
<dbReference type="InterPro" id="IPR022154">
    <property type="entry name" value="TRAK1/2_C"/>
</dbReference>
<dbReference type="GO" id="GO:0005739">
    <property type="term" value="C:mitochondrion"/>
    <property type="evidence" value="ECO:0007669"/>
    <property type="project" value="UniProtKB-SubCell"/>
</dbReference>
<feature type="region of interest" description="Disordered" evidence="6">
    <location>
        <begin position="398"/>
        <end position="446"/>
    </location>
</feature>
<dbReference type="GO" id="GO:0047496">
    <property type="term" value="P:vesicle transport along microtubule"/>
    <property type="evidence" value="ECO:0007669"/>
    <property type="project" value="TreeGrafter"/>
</dbReference>
<sequence length="925" mass="102323">MHRKHYLAFSFYNNIVSLLSLLPPPCVSPLCRSDVCNSTDLPEFEIISLLEEQLPVYRLRADTVYGYDHDDWLHTPLVAADARLDLTTEQIEETLKYFLLCADRVGQMTKTYNDIDAVTRLLEEKERDLELAARIGQSLLKKNRILTEQNDYLEEQVGHITEEVAQLHHELNLKDELLQFYTNAAEESEDESSGSPTLAAFFFSSTNFLRSRAVGFINRVCTQANHLKSETETYEEKEQQLVNDCCLSAISFLQISTIAEELARKTEDAARQQEEITHLLSQIVDLQKKAKSYAVENEELSQHLMAAKDAQRQLTAELQELEEKYLECIEMLHEAQEELKNLRNRNYPAGTPRRFHPLGLYPMDSLAAEIEGTMRKELSLDDPETHRKRVFETVKNINQTARQRSLAPSNSNIPGSNQALSARTSPQSSGLVTPHSGLYEGDITGDGVALDNRTQSILMETASNQDSHEKKAGGAEDLRLALRRLSLRRQNNLSERRFFEEERERRRGGHGGIHDSQGGGLTPSDSIMSLGNIHLWASRGPYLPDKLQIVKPLEGSATLHHWQQLAQPHLGVILDARPGVVPKGYRPLELELEQVYPWGGFEEDEPSEQYFQNLPTSSASASPALPSTSTAYYPGKCMAHTSSTYTFTTCRILHPTDEQTRVTPSLNPGPATSSCVMTSTLLGTPAATPCTPRRLSLRPSESSTNLRHVSTTRTTSTSLGLVRLLQERGISAAMYHQSQGLERSQGIGGVLFSTSITPQRAPHPDPMRPSTPPNSPTGQGGSVIPPGGSADNPVGFDFKSPSYDNFLASKPARSILKEVTRGRQRARDCESQTDVSVTVHNLNLVDKVKRLGVAGAPGGRAVSPGPILAPLGGLRRSASPFGPDGIRRNRSYPAMVGASMAMKGPGPQEEAELLLARLPKQSSLK</sequence>
<protein>
    <submittedName>
        <fullName evidence="9">Trafficking kinesin protein 1</fullName>
    </submittedName>
</protein>
<evidence type="ECO:0000313" key="10">
    <source>
        <dbReference type="Proteomes" id="UP000472263"/>
    </source>
</evidence>
<dbReference type="InterPro" id="IPR006933">
    <property type="entry name" value="HAP1_N"/>
</dbReference>
<dbReference type="Pfam" id="PF04849">
    <property type="entry name" value="HAP1_N"/>
    <property type="match status" value="1"/>
</dbReference>
<reference evidence="9" key="2">
    <citation type="submission" date="2025-08" db="UniProtKB">
        <authorList>
            <consortium name="Ensembl"/>
        </authorList>
    </citation>
    <scope>IDENTIFICATION</scope>
</reference>
<evidence type="ECO:0000313" key="9">
    <source>
        <dbReference type="Ensembl" id="ENSMMDP00005011117.1"/>
    </source>
</evidence>
<dbReference type="GO" id="GO:0017022">
    <property type="term" value="F:myosin binding"/>
    <property type="evidence" value="ECO:0007669"/>
    <property type="project" value="TreeGrafter"/>
</dbReference>
<dbReference type="Ensembl" id="ENSMMDT00005011456.1">
    <property type="protein sequence ID" value="ENSMMDP00005011117.1"/>
    <property type="gene ID" value="ENSMMDG00005005973.1"/>
</dbReference>
<dbReference type="GO" id="GO:0006605">
    <property type="term" value="P:protein targeting"/>
    <property type="evidence" value="ECO:0007669"/>
    <property type="project" value="TreeGrafter"/>
</dbReference>
<evidence type="ECO:0000256" key="6">
    <source>
        <dbReference type="SAM" id="MobiDB-lite"/>
    </source>
</evidence>
<feature type="region of interest" description="Disordered" evidence="6">
    <location>
        <begin position="756"/>
        <end position="796"/>
    </location>
</feature>